<dbReference type="InterPro" id="IPR051121">
    <property type="entry name" value="FAH"/>
</dbReference>
<evidence type="ECO:0000313" key="4">
    <source>
        <dbReference type="EMBL" id="ASY13057.1"/>
    </source>
</evidence>
<evidence type="ECO:0000259" key="3">
    <source>
        <dbReference type="Pfam" id="PF01557"/>
    </source>
</evidence>
<dbReference type="GO" id="GO:0003824">
    <property type="term" value="F:catalytic activity"/>
    <property type="evidence" value="ECO:0007669"/>
    <property type="project" value="InterPro"/>
</dbReference>
<dbReference type="KEGG" id="nhi:B1s21160_01625"/>
<keyword evidence="2" id="KW-0479">Metal-binding</keyword>
<dbReference type="EMBL" id="CP016771">
    <property type="protein sequence ID" value="ASY13057.1"/>
    <property type="molecule type" value="Genomic_DNA"/>
</dbReference>
<dbReference type="InterPro" id="IPR036663">
    <property type="entry name" value="Fumarylacetoacetase_C_sf"/>
</dbReference>
<evidence type="ECO:0000256" key="2">
    <source>
        <dbReference type="ARBA" id="ARBA00022723"/>
    </source>
</evidence>
<name>A0A249K8D2_9ACTN</name>
<evidence type="ECO:0000313" key="5">
    <source>
        <dbReference type="Proteomes" id="UP000217171"/>
    </source>
</evidence>
<dbReference type="AlphaFoldDB" id="A0A249K8D2"/>
<dbReference type="OrthoDB" id="9779415at2"/>
<sequence length="288" mass="32008">MSHIAVIETASEPYRLVKEINGKYFEIEGVKDLSEALVLRSPIFRKAYEASGNKEIKGELTAPVAVDTEVWGAGVTYQRSRDARKEESDIPDVYQLVYEADRPELFFKATARRTVGHLAEVGIRADALTSVPEPEVAIVMNKFGELIGMSICNDMTSRNIEGENPLYLSQAKIYYGSNALGPMIRPIWEIVDQDKLDIYAKIERAGSVVWQAETSLKSLNRSFDDLIEYLFRCQHFPVGVILSTGTGIVPPLEISLIAGDLVTITVDQIGTLVNKVAVTPEDINERIK</sequence>
<reference evidence="4 5" key="1">
    <citation type="submission" date="2016-07" db="EMBL/GenBank/DDBJ databases">
        <title>High microdiversification within the ubiquitous acI lineage of Actinobacteria.</title>
        <authorList>
            <person name="Neuenschwander S.M."/>
            <person name="Salcher M."/>
            <person name="Ghai R."/>
            <person name="Pernthaler J."/>
        </authorList>
    </citation>
    <scope>NUCLEOTIDE SEQUENCE [LARGE SCALE GENOMIC DNA]</scope>
    <source>
        <strain evidence="4">MMS-21-160</strain>
    </source>
</reference>
<gene>
    <name evidence="4" type="ORF">B1s21160_01625</name>
</gene>
<feature type="domain" description="Fumarylacetoacetase-like C-terminal" evidence="3">
    <location>
        <begin position="101"/>
        <end position="276"/>
    </location>
</feature>
<keyword evidence="5" id="KW-1185">Reference proteome</keyword>
<dbReference type="SUPFAM" id="SSF56529">
    <property type="entry name" value="FAH"/>
    <property type="match status" value="1"/>
</dbReference>
<protein>
    <submittedName>
        <fullName evidence="4">2-dehydro-3-deoxy-D-arabinonate dehydratase</fullName>
    </submittedName>
</protein>
<dbReference type="Gene3D" id="3.90.850.10">
    <property type="entry name" value="Fumarylacetoacetase-like, C-terminal domain"/>
    <property type="match status" value="1"/>
</dbReference>
<dbReference type="Proteomes" id="UP000217171">
    <property type="component" value="Chromosome"/>
</dbReference>
<evidence type="ECO:0000256" key="1">
    <source>
        <dbReference type="ARBA" id="ARBA00010211"/>
    </source>
</evidence>
<accession>A0A249K8D2</accession>
<dbReference type="PANTHER" id="PTHR42796:SF7">
    <property type="entry name" value="2-DEHYDRO-3-DEOXY-D-ARABINONATE DEHYDRATASE"/>
    <property type="match status" value="1"/>
</dbReference>
<organism evidence="4 5">
    <name type="scientific">Candidatus Nanopelagicus hibericus</name>
    <dbReference type="NCBI Taxonomy" id="1884915"/>
    <lineage>
        <taxon>Bacteria</taxon>
        <taxon>Bacillati</taxon>
        <taxon>Actinomycetota</taxon>
        <taxon>Actinomycetes</taxon>
        <taxon>Candidatus Nanopelagicales</taxon>
        <taxon>Candidatus Nanopelagicaceae</taxon>
        <taxon>Candidatus Nanopelagicus</taxon>
    </lineage>
</organism>
<dbReference type="Pfam" id="PF01557">
    <property type="entry name" value="FAA_hydrolase"/>
    <property type="match status" value="1"/>
</dbReference>
<proteinExistence type="inferred from homology"/>
<comment type="similarity">
    <text evidence="1">Belongs to the FAH family.</text>
</comment>
<dbReference type="PANTHER" id="PTHR42796">
    <property type="entry name" value="FUMARYLACETOACETATE HYDROLASE DOMAIN-CONTAINING PROTEIN 2A-RELATED"/>
    <property type="match status" value="1"/>
</dbReference>
<dbReference type="InterPro" id="IPR011234">
    <property type="entry name" value="Fumarylacetoacetase-like_C"/>
</dbReference>
<dbReference type="GO" id="GO:0044281">
    <property type="term" value="P:small molecule metabolic process"/>
    <property type="evidence" value="ECO:0007669"/>
    <property type="project" value="UniProtKB-ARBA"/>
</dbReference>
<dbReference type="GO" id="GO:0046872">
    <property type="term" value="F:metal ion binding"/>
    <property type="evidence" value="ECO:0007669"/>
    <property type="project" value="UniProtKB-KW"/>
</dbReference>
<dbReference type="RefSeq" id="WP_095672138.1">
    <property type="nucleotide sequence ID" value="NZ_CP016771.1"/>
</dbReference>